<sequence length="102" mass="11713">MNNLSKILNSATMGQPRRLRPLIWWTVAEYFFRGAPYGAMLLVVWEIFKPLQHPGTSINLMNIAWAWAVLLISLICLWFIGKKPTLLPIVTATRYVATVVWL</sequence>
<dbReference type="RefSeq" id="WP_253282716.1">
    <property type="nucleotide sequence ID" value="NZ_CYXP01000010.1"/>
</dbReference>
<keyword evidence="1" id="KW-0812">Transmembrane</keyword>
<evidence type="ECO:0000313" key="2">
    <source>
        <dbReference type="EMBL" id="CUN31685.1"/>
    </source>
</evidence>
<evidence type="ECO:0000256" key="1">
    <source>
        <dbReference type="SAM" id="Phobius"/>
    </source>
</evidence>
<organism evidence="2 3">
    <name type="scientific">Parabacteroides distasonis</name>
    <dbReference type="NCBI Taxonomy" id="823"/>
    <lineage>
        <taxon>Bacteria</taxon>
        <taxon>Pseudomonadati</taxon>
        <taxon>Bacteroidota</taxon>
        <taxon>Bacteroidia</taxon>
        <taxon>Bacteroidales</taxon>
        <taxon>Tannerellaceae</taxon>
        <taxon>Parabacteroides</taxon>
    </lineage>
</organism>
<gene>
    <name evidence="2" type="ORF">ERS852429_03800</name>
</gene>
<keyword evidence="1" id="KW-0472">Membrane</keyword>
<evidence type="ECO:0000313" key="3">
    <source>
        <dbReference type="Proteomes" id="UP000095591"/>
    </source>
</evidence>
<feature type="transmembrane region" description="Helical" evidence="1">
    <location>
        <begin position="60"/>
        <end position="80"/>
    </location>
</feature>
<feature type="transmembrane region" description="Helical" evidence="1">
    <location>
        <begin position="30"/>
        <end position="48"/>
    </location>
</feature>
<dbReference type="Proteomes" id="UP000095591">
    <property type="component" value="Unassembled WGS sequence"/>
</dbReference>
<dbReference type="AlphaFoldDB" id="A0A173W000"/>
<name>A0A173W000_PARDI</name>
<accession>A0A173W000</accession>
<proteinExistence type="predicted"/>
<dbReference type="EMBL" id="CYXP01000010">
    <property type="protein sequence ID" value="CUN31685.1"/>
    <property type="molecule type" value="Genomic_DNA"/>
</dbReference>
<reference evidence="2 3" key="1">
    <citation type="submission" date="2015-09" db="EMBL/GenBank/DDBJ databases">
        <authorList>
            <consortium name="Pathogen Informatics"/>
        </authorList>
    </citation>
    <scope>NUCLEOTIDE SEQUENCE [LARGE SCALE GENOMIC DNA]</scope>
    <source>
        <strain evidence="2 3">2789STDY5608872</strain>
    </source>
</reference>
<protein>
    <submittedName>
        <fullName evidence="2">Uncharacterized protein</fullName>
    </submittedName>
</protein>
<keyword evidence="1" id="KW-1133">Transmembrane helix</keyword>